<accession>A0A1I7IB06</accession>
<protein>
    <submittedName>
        <fullName evidence="1">Uncharacterized protein</fullName>
    </submittedName>
</protein>
<proteinExistence type="predicted"/>
<name>A0A1I7IB06_9GAMM</name>
<dbReference type="EMBL" id="FPBP01000006">
    <property type="protein sequence ID" value="SFU70046.1"/>
    <property type="molecule type" value="Genomic_DNA"/>
</dbReference>
<gene>
    <name evidence="1" type="ORF">SAMN04487955_106166</name>
</gene>
<dbReference type="STRING" id="463301.SAMN04487955_106166"/>
<evidence type="ECO:0000313" key="1">
    <source>
        <dbReference type="EMBL" id="SFU70046.1"/>
    </source>
</evidence>
<evidence type="ECO:0000313" key="2">
    <source>
        <dbReference type="Proteomes" id="UP000198693"/>
    </source>
</evidence>
<dbReference type="Proteomes" id="UP000198693">
    <property type="component" value="Unassembled WGS sequence"/>
</dbReference>
<sequence>MYAAPGDDRTYAEAGAVVMQWITVVALVHDHVPTALARTSPITGQMYLLKQTDELM</sequence>
<keyword evidence="2" id="KW-1185">Reference proteome</keyword>
<dbReference type="AlphaFoldDB" id="A0A1I7IB06"/>
<reference evidence="2" key="1">
    <citation type="submission" date="2016-10" db="EMBL/GenBank/DDBJ databases">
        <authorList>
            <person name="Varghese N."/>
            <person name="Submissions S."/>
        </authorList>
    </citation>
    <scope>NUCLEOTIDE SEQUENCE [LARGE SCALE GENOMIC DNA]</scope>
    <source>
        <strain evidence="2">CGMCC 1.6981</strain>
    </source>
</reference>
<organism evidence="1 2">
    <name type="scientific">Halomonas korlensis</name>
    <dbReference type="NCBI Taxonomy" id="463301"/>
    <lineage>
        <taxon>Bacteria</taxon>
        <taxon>Pseudomonadati</taxon>
        <taxon>Pseudomonadota</taxon>
        <taxon>Gammaproteobacteria</taxon>
        <taxon>Oceanospirillales</taxon>
        <taxon>Halomonadaceae</taxon>
        <taxon>Halomonas</taxon>
    </lineage>
</organism>